<dbReference type="PROSITE" id="PS51257">
    <property type="entry name" value="PROKAR_LIPOPROTEIN"/>
    <property type="match status" value="1"/>
</dbReference>
<dbReference type="Proteomes" id="UP000185639">
    <property type="component" value="Unassembled WGS sequence"/>
</dbReference>
<accession>A0A1N7PKM4</accession>
<dbReference type="AlphaFoldDB" id="A0A1N7PKM4"/>
<evidence type="ECO:0000313" key="1">
    <source>
        <dbReference type="EMBL" id="SIT11116.1"/>
    </source>
</evidence>
<dbReference type="STRING" id="484498.SAMN05421686_11045"/>
<protein>
    <submittedName>
        <fullName evidence="1">Uncharacterized protein</fullName>
    </submittedName>
</protein>
<dbReference type="EMBL" id="FTOH01000010">
    <property type="protein sequence ID" value="SIT11116.1"/>
    <property type="molecule type" value="Genomic_DNA"/>
</dbReference>
<proteinExistence type="predicted"/>
<name>A0A1N7PKM4_9GAMM</name>
<organism evidence="1 2">
    <name type="scientific">Thalassolituus maritimus</name>
    <dbReference type="NCBI Taxonomy" id="484498"/>
    <lineage>
        <taxon>Bacteria</taxon>
        <taxon>Pseudomonadati</taxon>
        <taxon>Pseudomonadota</taxon>
        <taxon>Gammaproteobacteria</taxon>
        <taxon>Oceanospirillales</taxon>
        <taxon>Oceanospirillaceae</taxon>
        <taxon>Thalassolituus</taxon>
    </lineage>
</organism>
<keyword evidence="2" id="KW-1185">Reference proteome</keyword>
<sequence>MKTHHLLMIGSIVLLSACSDSSNNNSTVDLPDLDDGVAEQTEVLLTELVDDIFMASENSEPVKINDLEIVDDADEFSFSYLTGGE</sequence>
<reference evidence="2" key="1">
    <citation type="submission" date="2017-01" db="EMBL/GenBank/DDBJ databases">
        <authorList>
            <person name="Varghese N."/>
            <person name="Submissions S."/>
        </authorList>
    </citation>
    <scope>NUCLEOTIDE SEQUENCE [LARGE SCALE GENOMIC DNA]</scope>
    <source>
        <strain evidence="2">DSM 24913</strain>
    </source>
</reference>
<evidence type="ECO:0000313" key="2">
    <source>
        <dbReference type="Proteomes" id="UP000185639"/>
    </source>
</evidence>
<dbReference type="RefSeq" id="WP_076517312.1">
    <property type="nucleotide sequence ID" value="NZ_CAJWBH010000025.1"/>
</dbReference>
<gene>
    <name evidence="1" type="ORF">SAMN05421686_11045</name>
</gene>